<dbReference type="Proteomes" id="UP000255129">
    <property type="component" value="Unassembled WGS sequence"/>
</dbReference>
<dbReference type="OrthoDB" id="6465948at2"/>
<accession>A0A379G527</accession>
<keyword evidence="1" id="KW-0812">Transmembrane</keyword>
<dbReference type="SMART" id="SM00671">
    <property type="entry name" value="SEL1"/>
    <property type="match status" value="19"/>
</dbReference>
<dbReference type="Gene3D" id="1.25.40.10">
    <property type="entry name" value="Tetratricopeptide repeat domain"/>
    <property type="match status" value="8"/>
</dbReference>
<dbReference type="PANTHER" id="PTHR11102">
    <property type="entry name" value="SEL-1-LIKE PROTEIN"/>
    <property type="match status" value="1"/>
</dbReference>
<evidence type="ECO:0000313" key="2">
    <source>
        <dbReference type="EMBL" id="SUC36035.1"/>
    </source>
</evidence>
<dbReference type="SUPFAM" id="SSF81901">
    <property type="entry name" value="HCP-like"/>
    <property type="match status" value="5"/>
</dbReference>
<dbReference type="InterPro" id="IPR050767">
    <property type="entry name" value="Sel1_AlgK"/>
</dbReference>
<dbReference type="EC" id="3.5.2.6" evidence="2"/>
<evidence type="ECO:0000256" key="1">
    <source>
        <dbReference type="SAM" id="Phobius"/>
    </source>
</evidence>
<reference evidence="2 3" key="1">
    <citation type="submission" date="2018-06" db="EMBL/GenBank/DDBJ databases">
        <authorList>
            <consortium name="Pathogen Informatics"/>
            <person name="Doyle S."/>
        </authorList>
    </citation>
    <scope>NUCLEOTIDE SEQUENCE [LARGE SCALE GENOMIC DNA]</scope>
    <source>
        <strain evidence="2 3">NCTC12026</strain>
    </source>
</reference>
<protein>
    <submittedName>
        <fullName evidence="2">Beta-lactamase hcpC</fullName>
        <ecNumber evidence="2">3.5.2.6</ecNumber>
    </submittedName>
</protein>
<dbReference type="Pfam" id="PF08238">
    <property type="entry name" value="Sel1"/>
    <property type="match status" value="13"/>
</dbReference>
<dbReference type="InterPro" id="IPR011990">
    <property type="entry name" value="TPR-like_helical_dom_sf"/>
</dbReference>
<dbReference type="PANTHER" id="PTHR11102:SF160">
    <property type="entry name" value="ERAD-ASSOCIATED E3 UBIQUITIN-PROTEIN LIGASE COMPONENT HRD3"/>
    <property type="match status" value="1"/>
</dbReference>
<evidence type="ECO:0000313" key="3">
    <source>
        <dbReference type="Proteomes" id="UP000255129"/>
    </source>
</evidence>
<sequence>MTRQLKIGLFIFIIIAISAGLYLINTSSQSNSAQAGYDLYQQGETEAAFALFQKNAESDSQSAYALAVMYKEGIGTPPDDSKAQYWLEKSASQNNKSALYNLGFYRYNQEIEGTPDDLYGLVSLTKSADFGVQEAQIMVGSIYIADKTEKIPQDIELARQYFTLAAKQDSQFAKFALGYIAHDFDKDNKKAVEILTPLVSKNFPLPAMLLATIYTEGGNGVTPNKFFAEKYERISMASALEFVSDTNEFEPAPLSIYGSQTPEEKQKIIENLEERARQGDELAIYILYQKYMFGDGVKKDKNIALAYLRPLIQQRSPKALYLNYLTDKNNLDDLIEAADLQYPDAMYQAYQVYSGNTFNFNIERNDTLANKYLMGAADLGHHDALVEIVEKSITSYQFPNRQLIDLITKYTPILMERYPNSPEALVVTSQVYGKEDSPLYSPEKSFSALEKANKIAPDYNSQVQLARYYIRGFGTKTNLEKAVNILKSNLDDRGIPSTADRLLVQLYYHSDIQAYIDERTIIDILKNDVIERENYELAHFYANHLLQENPEKNSKLAFDLFEKSSEYSQSAHIHYAAALLKYKPEQTDFASKLIVNLLSSESNKAELTPDEKDAATDILLKIGFQAPETKSLLINLALYDKNSKAIALVEPQVGIDADITYLYGITKLTQLTEVDSLSNDELKPYYDTILNAAELGSSSAHLYIAQNLDSVNYYNRTPYYKARFQQITGLTPNDLIPKYKKCAELGNNRCLYELGEIYQEGKYGEDPNYDIALEYYGKISDPDFSFLKSRKSEIAKSKANFIQIQNDAKNNNPEALRTLANAYKFGNYGQKIDEKKWLEYLTISAKFNNQQALNDLVDYYSQDQFIDANKAKILAYYDQLAELGDQHYTRELAHQYLNGSRLVVANRQKAREYYIKSGSWGDQYIRYMNKYDLGMKMLNESPSAKFNVGDAYLYGNGVKQDTNEAIKYLKQASDEGNNLAIRRYTELLYMGIYDKEKHQWLAEPDWDNAIFYLRKHTEPERVKTYIDVYETLVEPAQKGDAAAYAKLGDWYYSWGNNAAAQLYYIKSIDAGNIAAYRPLDSVTEDPLVKRQNYLDGTAKNDLYSKVQLAQVYLHDANIDNNSPDYNLALQYLDVGMKSTDAFISDSAFESLANLYKNGILLENDQILRPINSEKYLELIQNQAEKRPDALIRLYDYYASIDKPKALDYLYRAHQQGDLNATFKLYEINNPGEYCTNSRNADIDKSSIYLKEWLDKKQFGKNTDRSYIQEPENLSKKMGDVYLDGSCDMPKNIDKAIEWYLISLNYHDTHALNNLYLAYVEKKDAKQAYYIALRLEKDPENIELLGTLLPQERQEIDQRVADEQAFQKYGRFAQQIEEKRLKAEAGDRIEAFSLGISYARGEMVPEDTQKMIYYYELAGKNGYSRAYNILGNLYRKDNERGIEKDFPKALYYFDLGAQQNDSNTAHLAGDMHYFGQGIPKDYIQAAKYYEITNLEQGTHHAMAKYKLAYMYYNGLVGTKSKDDIQKAHDYLEMGAKYLDKDSMVALKEWDFSILNQ</sequence>
<feature type="transmembrane region" description="Helical" evidence="1">
    <location>
        <begin position="7"/>
        <end position="24"/>
    </location>
</feature>
<gene>
    <name evidence="2" type="primary">hcpC_3</name>
    <name evidence="2" type="ORF">NCTC12026_02440</name>
</gene>
<keyword evidence="1" id="KW-1133">Transmembrane helix</keyword>
<dbReference type="GO" id="GO:0008800">
    <property type="term" value="F:beta-lactamase activity"/>
    <property type="evidence" value="ECO:0007669"/>
    <property type="project" value="UniProtKB-EC"/>
</dbReference>
<keyword evidence="2" id="KW-0378">Hydrolase</keyword>
<name>A0A379G527_9GAMM</name>
<dbReference type="InterPro" id="IPR006597">
    <property type="entry name" value="Sel1-like"/>
</dbReference>
<proteinExistence type="predicted"/>
<dbReference type="EMBL" id="UGUA01000002">
    <property type="protein sequence ID" value="SUC36035.1"/>
    <property type="molecule type" value="Genomic_DNA"/>
</dbReference>
<keyword evidence="1" id="KW-0472">Membrane</keyword>
<dbReference type="RefSeq" id="WP_115164468.1">
    <property type="nucleotide sequence ID" value="NZ_UGUA01000002.1"/>
</dbReference>
<organism evidence="2 3">
    <name type="scientific">Providencia rustigianii</name>
    <dbReference type="NCBI Taxonomy" id="158850"/>
    <lineage>
        <taxon>Bacteria</taxon>
        <taxon>Pseudomonadati</taxon>
        <taxon>Pseudomonadota</taxon>
        <taxon>Gammaproteobacteria</taxon>
        <taxon>Enterobacterales</taxon>
        <taxon>Morganellaceae</taxon>
        <taxon>Providencia</taxon>
    </lineage>
</organism>